<dbReference type="PANTHER" id="PTHR44942">
    <property type="entry name" value="METHYLTRANSF_11 DOMAIN-CONTAINING PROTEIN"/>
    <property type="match status" value="1"/>
</dbReference>
<feature type="domain" description="Methyltransferase type 11" evidence="4">
    <location>
        <begin position="49"/>
        <end position="136"/>
    </location>
</feature>
<dbReference type="Proteomes" id="UP000217182">
    <property type="component" value="Chromosome"/>
</dbReference>
<keyword evidence="2 5" id="KW-0489">Methyltransferase</keyword>
<evidence type="ECO:0000256" key="3">
    <source>
        <dbReference type="ARBA" id="ARBA00022679"/>
    </source>
</evidence>
<dbReference type="InterPro" id="IPR051052">
    <property type="entry name" value="Diverse_substrate_MTase"/>
</dbReference>
<evidence type="ECO:0000313" key="6">
    <source>
        <dbReference type="Proteomes" id="UP000217182"/>
    </source>
</evidence>
<keyword evidence="3 5" id="KW-0808">Transferase</keyword>
<dbReference type="EMBL" id="CP014136">
    <property type="protein sequence ID" value="ATA19837.1"/>
    <property type="molecule type" value="Genomic_DNA"/>
</dbReference>
<dbReference type="Pfam" id="PF08241">
    <property type="entry name" value="Methyltransf_11"/>
    <property type="match status" value="1"/>
</dbReference>
<dbReference type="OrthoDB" id="9797252at2"/>
<protein>
    <submittedName>
        <fullName evidence="5">SAM-dependent methyltransferase</fullName>
    </submittedName>
</protein>
<dbReference type="GO" id="GO:0032259">
    <property type="term" value="P:methylation"/>
    <property type="evidence" value="ECO:0007669"/>
    <property type="project" value="UniProtKB-KW"/>
</dbReference>
<dbReference type="AlphaFoldDB" id="A0A250B107"/>
<evidence type="ECO:0000256" key="1">
    <source>
        <dbReference type="ARBA" id="ARBA00008361"/>
    </source>
</evidence>
<dbReference type="PANTHER" id="PTHR44942:SF4">
    <property type="entry name" value="METHYLTRANSFERASE TYPE 11 DOMAIN-CONTAINING PROTEIN"/>
    <property type="match status" value="1"/>
</dbReference>
<organism evidence="5 6">
    <name type="scientific">Gibbsiella quercinecans</name>
    <dbReference type="NCBI Taxonomy" id="929813"/>
    <lineage>
        <taxon>Bacteria</taxon>
        <taxon>Pseudomonadati</taxon>
        <taxon>Pseudomonadota</taxon>
        <taxon>Gammaproteobacteria</taxon>
        <taxon>Enterobacterales</taxon>
        <taxon>Yersiniaceae</taxon>
        <taxon>Gibbsiella</taxon>
    </lineage>
</organism>
<accession>A0A250B107</accession>
<evidence type="ECO:0000313" key="5">
    <source>
        <dbReference type="EMBL" id="ATA19837.1"/>
    </source>
</evidence>
<keyword evidence="6" id="KW-1185">Reference proteome</keyword>
<dbReference type="InterPro" id="IPR029063">
    <property type="entry name" value="SAM-dependent_MTases_sf"/>
</dbReference>
<name>A0A250B107_9GAMM</name>
<evidence type="ECO:0000256" key="2">
    <source>
        <dbReference type="ARBA" id="ARBA00022603"/>
    </source>
</evidence>
<gene>
    <name evidence="5" type="ORF">AWC35_11125</name>
</gene>
<dbReference type="SUPFAM" id="SSF53335">
    <property type="entry name" value="S-adenosyl-L-methionine-dependent methyltransferases"/>
    <property type="match status" value="1"/>
</dbReference>
<sequence>MTQLIHPAAAEGYQANAEYYVKGRPDYPPEVSAWLREAVGLQPGKTAIDLGAGTGKFTARLLETGAQVIAVEPVLQMREKLAAALPQVKTLAGTAEAIPLPDESVDAVVCAQSFHWFATPAALAEIRRVLKPGGKLGLIWNMRDARVNWVRKLNQIVDRYEGDVPRFYSGAWRSLFPVKHFDSLREQGFMFGHRGATEDVIYNRVRSTSFIAALPQAQQEQVIAQLRELVAAEEELRGKETVTVPYQTQAFVTTKLE</sequence>
<dbReference type="RefSeq" id="WP_095846443.1">
    <property type="nucleotide sequence ID" value="NZ_CP014136.1"/>
</dbReference>
<proteinExistence type="inferred from homology"/>
<evidence type="ECO:0000259" key="4">
    <source>
        <dbReference type="Pfam" id="PF08241"/>
    </source>
</evidence>
<reference evidence="5 6" key="1">
    <citation type="submission" date="2016-01" db="EMBL/GenBank/DDBJ databases">
        <authorList>
            <person name="Oliw E.H."/>
        </authorList>
    </citation>
    <scope>NUCLEOTIDE SEQUENCE [LARGE SCALE GENOMIC DNA]</scope>
    <source>
        <strain evidence="5 6">FRB97</strain>
    </source>
</reference>
<dbReference type="GO" id="GO:0008757">
    <property type="term" value="F:S-adenosylmethionine-dependent methyltransferase activity"/>
    <property type="evidence" value="ECO:0007669"/>
    <property type="project" value="InterPro"/>
</dbReference>
<dbReference type="InterPro" id="IPR013216">
    <property type="entry name" value="Methyltransf_11"/>
</dbReference>
<dbReference type="CDD" id="cd02440">
    <property type="entry name" value="AdoMet_MTases"/>
    <property type="match status" value="1"/>
</dbReference>
<dbReference type="Gene3D" id="3.40.50.150">
    <property type="entry name" value="Vaccinia Virus protein VP39"/>
    <property type="match status" value="1"/>
</dbReference>
<comment type="similarity">
    <text evidence="1">Belongs to the methyltransferase superfamily.</text>
</comment>
<dbReference type="KEGG" id="gqu:AWC35_11125"/>